<accession>A0A2R5EL48</accession>
<reference evidence="7 8" key="1">
    <citation type="submission" date="2017-08" db="EMBL/GenBank/DDBJ databases">
        <title>Substantial Increase in Enzyme Production by Combined Drug-Resistance Mutations in Paenibacillus agaridevorans.</title>
        <authorList>
            <person name="Tanaka Y."/>
            <person name="Funane K."/>
            <person name="Hosaka T."/>
            <person name="Shiwa Y."/>
            <person name="Fujita N."/>
            <person name="Miyazaki T."/>
            <person name="Yoshikawa H."/>
            <person name="Murakami K."/>
            <person name="Kasahara K."/>
            <person name="Inaoka T."/>
            <person name="Hiraga Y."/>
            <person name="Ochi K."/>
        </authorList>
    </citation>
    <scope>NUCLEOTIDE SEQUENCE [LARGE SCALE GENOMIC DNA]</scope>
    <source>
        <strain evidence="7 8">T-3040</strain>
    </source>
</reference>
<dbReference type="AlphaFoldDB" id="A0A2R5EL48"/>
<name>A0A2R5EL48_9BACL</name>
<dbReference type="Pfam" id="PF12010">
    <property type="entry name" value="DUF3502"/>
    <property type="match status" value="1"/>
</dbReference>
<keyword evidence="2" id="KW-0813">Transport</keyword>
<comment type="similarity">
    <text evidence="1">Belongs to the bacterial solute-binding protein 1 family.</text>
</comment>
<evidence type="ECO:0000313" key="7">
    <source>
        <dbReference type="EMBL" id="GBG07370.1"/>
    </source>
</evidence>
<feature type="signal peptide" evidence="5">
    <location>
        <begin position="1"/>
        <end position="26"/>
    </location>
</feature>
<dbReference type="Proteomes" id="UP000245202">
    <property type="component" value="Unassembled WGS sequence"/>
</dbReference>
<dbReference type="PROSITE" id="PS51257">
    <property type="entry name" value="PROKAR_LIPOPROTEIN"/>
    <property type="match status" value="1"/>
</dbReference>
<evidence type="ECO:0000259" key="6">
    <source>
        <dbReference type="Pfam" id="PF12010"/>
    </source>
</evidence>
<proteinExistence type="inferred from homology"/>
<dbReference type="InterPro" id="IPR050490">
    <property type="entry name" value="Bact_solute-bd_prot1"/>
</dbReference>
<dbReference type="InterPro" id="IPR022627">
    <property type="entry name" value="DUF3502"/>
</dbReference>
<feature type="compositionally biased region" description="Polar residues" evidence="4">
    <location>
        <begin position="41"/>
        <end position="52"/>
    </location>
</feature>
<comment type="caution">
    <text evidence="7">The sequence shown here is derived from an EMBL/GenBank/DDBJ whole genome shotgun (WGS) entry which is preliminary data.</text>
</comment>
<evidence type="ECO:0000256" key="2">
    <source>
        <dbReference type="ARBA" id="ARBA00022448"/>
    </source>
</evidence>
<feature type="chain" id="PRO_5039303896" description="DUF3502 domain-containing protein" evidence="5">
    <location>
        <begin position="27"/>
        <end position="525"/>
    </location>
</feature>
<protein>
    <recommendedName>
        <fullName evidence="6">DUF3502 domain-containing protein</fullName>
    </recommendedName>
</protein>
<sequence>MKQGELTMKRFLSTALVLLIALVALAGCTGNSEGEGKTSEPPGQTGDNNGASGDNKLEQVTLKIMIPGDRPPDMDLVIAEAEKRMKDTINVKLDVVFVPWSDLAQKTQVTLASGENIDLIFDAPWLHINQMIASGFYEPLDDLLAEYGKTVLEKRPQQMWDYNKYGGKIMAVPLGVSYMSGNSYMVRKDIREKLGVPPIKTYDDLIAFAYKVKEQEKGIIPMTAGSATYSFVAHHALNDYDTHVRPTHALGNSLMLYYKNNDGKVYNLLEDREPIGTWLANTNKWFTDGLIFKDILTTKDFHQPISAGKVAIVTNGAFGIGDSLKNTFKNNVPNGELETVTFFSPEKGANFTNFKQWNFLAVPKVSKNKERAMMFLNWANEKENYDLLSYGIEGKHWEAVGEDKMKNLDTSGYSAFGYVWLWNPVDERTVIGGDPKNDEMDALLRDADMFTTDILAGFEFDGTSVQNEISQYNTVDGQYYTALFNGVIDPEDTLKKFEAEAGPALKKIQQELQKQIDEFLAARGK</sequence>
<evidence type="ECO:0000256" key="5">
    <source>
        <dbReference type="SAM" id="SignalP"/>
    </source>
</evidence>
<keyword evidence="8" id="KW-1185">Reference proteome</keyword>
<dbReference type="Gene3D" id="3.40.190.10">
    <property type="entry name" value="Periplasmic binding protein-like II"/>
    <property type="match status" value="1"/>
</dbReference>
<organism evidence="7 8">
    <name type="scientific">Paenibacillus agaridevorans</name>
    <dbReference type="NCBI Taxonomy" id="171404"/>
    <lineage>
        <taxon>Bacteria</taxon>
        <taxon>Bacillati</taxon>
        <taxon>Bacillota</taxon>
        <taxon>Bacilli</taxon>
        <taxon>Bacillales</taxon>
        <taxon>Paenibacillaceae</taxon>
        <taxon>Paenibacillus</taxon>
    </lineage>
</organism>
<gene>
    <name evidence="7" type="ORF">PAT3040_01918</name>
</gene>
<feature type="domain" description="DUF3502" evidence="6">
    <location>
        <begin position="455"/>
        <end position="521"/>
    </location>
</feature>
<dbReference type="SUPFAM" id="SSF53850">
    <property type="entry name" value="Periplasmic binding protein-like II"/>
    <property type="match status" value="1"/>
</dbReference>
<keyword evidence="3 5" id="KW-0732">Signal</keyword>
<evidence type="ECO:0000256" key="4">
    <source>
        <dbReference type="SAM" id="MobiDB-lite"/>
    </source>
</evidence>
<dbReference type="InterPro" id="IPR006059">
    <property type="entry name" value="SBP"/>
</dbReference>
<dbReference type="PANTHER" id="PTHR43649">
    <property type="entry name" value="ARABINOSE-BINDING PROTEIN-RELATED"/>
    <property type="match status" value="1"/>
</dbReference>
<feature type="region of interest" description="Disordered" evidence="4">
    <location>
        <begin position="31"/>
        <end position="54"/>
    </location>
</feature>
<evidence type="ECO:0000256" key="3">
    <source>
        <dbReference type="ARBA" id="ARBA00022729"/>
    </source>
</evidence>
<dbReference type="PANTHER" id="PTHR43649:SF34">
    <property type="entry name" value="ABC TRANSPORTER PERIPLASMIC-BINDING PROTEIN YCJN-RELATED"/>
    <property type="match status" value="1"/>
</dbReference>
<dbReference type="EMBL" id="BDQX01000091">
    <property type="protein sequence ID" value="GBG07370.1"/>
    <property type="molecule type" value="Genomic_DNA"/>
</dbReference>
<evidence type="ECO:0000256" key="1">
    <source>
        <dbReference type="ARBA" id="ARBA00008520"/>
    </source>
</evidence>
<dbReference type="Pfam" id="PF01547">
    <property type="entry name" value="SBP_bac_1"/>
    <property type="match status" value="1"/>
</dbReference>
<evidence type="ECO:0000313" key="8">
    <source>
        <dbReference type="Proteomes" id="UP000245202"/>
    </source>
</evidence>